<evidence type="ECO:0000256" key="5">
    <source>
        <dbReference type="ARBA" id="ARBA00023141"/>
    </source>
</evidence>
<gene>
    <name evidence="8" type="ORF">VNO78_09301</name>
</gene>
<dbReference type="GO" id="GO:0042803">
    <property type="term" value="F:protein homodimerization activity"/>
    <property type="evidence" value="ECO:0007669"/>
    <property type="project" value="UniProtKB-ARBA"/>
</dbReference>
<dbReference type="GO" id="GO:0009073">
    <property type="term" value="P:aromatic amino acid family biosynthetic process"/>
    <property type="evidence" value="ECO:0007669"/>
    <property type="project" value="UniProtKB-KW"/>
</dbReference>
<comment type="pathway">
    <text evidence="2">Metabolic intermediate biosynthesis; prephenate biosynthesis; prephenate from chorismate: step 1/1.</text>
</comment>
<comment type="caution">
    <text evidence="8">The sequence shown here is derived from an EMBL/GenBank/DDBJ whole genome shotgun (WGS) entry which is preliminary data.</text>
</comment>
<dbReference type="PROSITE" id="PS51169">
    <property type="entry name" value="CHORISMATE_MUT_3"/>
    <property type="match status" value="1"/>
</dbReference>
<dbReference type="EC" id="5.4.99.5" evidence="3"/>
<sequence length="407" mass="46331">MEAVLWFNYSHLVAKPISYFPSKSTIFLRHNRLSMKGSPVITSSSSSLFPFRFEILTCLQKQFLIESYAEETVLNSSCVGLPSPCPSGIKSDVRASFTKPHLCYEKSGLESTQSRIFRNQKRILPQQEMDSILLSCGSTLSNFFLYRDSSKKRVDESKTLTLEGIRHSMNLQEDSTIFSLLERAQYSYNADAYNKDAFRMDGFNGSLVQYMVLETEKLHAQVGRYKSPDEHAFFPEHLPEPMLPPMQYPQVLHHNADSININNTIWNMYFKDLLPRLVEAGENGDSGSIAVCDTLCLQTLSKRIHYGKFVAEAKFQDAPSTFEAAIKAKNRKLLLELLTNETIEALAKRRIELKARAYGQEVKINDAGDVASPVFKIKPSLIANLYADWVMPLTTEVQVEYLLRRFD</sequence>
<dbReference type="GO" id="GO:0008652">
    <property type="term" value="P:amino acid biosynthetic process"/>
    <property type="evidence" value="ECO:0007669"/>
    <property type="project" value="UniProtKB-KW"/>
</dbReference>
<dbReference type="AlphaFoldDB" id="A0AAN9XUA8"/>
<dbReference type="GO" id="GO:0005737">
    <property type="term" value="C:cytoplasm"/>
    <property type="evidence" value="ECO:0007669"/>
    <property type="project" value="TreeGrafter"/>
</dbReference>
<name>A0AAN9XUA8_PSOTE</name>
<evidence type="ECO:0000256" key="2">
    <source>
        <dbReference type="ARBA" id="ARBA00004817"/>
    </source>
</evidence>
<dbReference type="InterPro" id="IPR036263">
    <property type="entry name" value="Chorismate_II_sf"/>
</dbReference>
<dbReference type="GO" id="GO:0004106">
    <property type="term" value="F:chorismate mutase activity"/>
    <property type="evidence" value="ECO:0007669"/>
    <property type="project" value="UniProtKB-EC"/>
</dbReference>
<feature type="domain" description="Chorismate mutase" evidence="7">
    <location>
        <begin position="287"/>
        <end position="398"/>
    </location>
</feature>
<dbReference type="Gene3D" id="1.10.590.10">
    <property type="entry name" value="Chorismate mutase, AroQ class superfamily, eukaryotic"/>
    <property type="match status" value="1"/>
</dbReference>
<comment type="catalytic activity">
    <reaction evidence="1">
        <text>chorismate = prephenate</text>
        <dbReference type="Rhea" id="RHEA:13897"/>
        <dbReference type="ChEBI" id="CHEBI:29748"/>
        <dbReference type="ChEBI" id="CHEBI:29934"/>
        <dbReference type="EC" id="5.4.99.5"/>
    </reaction>
</comment>
<proteinExistence type="predicted"/>
<evidence type="ECO:0000256" key="4">
    <source>
        <dbReference type="ARBA" id="ARBA00022605"/>
    </source>
</evidence>
<organism evidence="8 9">
    <name type="scientific">Psophocarpus tetragonolobus</name>
    <name type="common">Winged bean</name>
    <name type="synonym">Dolichos tetragonolobus</name>
    <dbReference type="NCBI Taxonomy" id="3891"/>
    <lineage>
        <taxon>Eukaryota</taxon>
        <taxon>Viridiplantae</taxon>
        <taxon>Streptophyta</taxon>
        <taxon>Embryophyta</taxon>
        <taxon>Tracheophyta</taxon>
        <taxon>Spermatophyta</taxon>
        <taxon>Magnoliopsida</taxon>
        <taxon>eudicotyledons</taxon>
        <taxon>Gunneridae</taxon>
        <taxon>Pentapetalae</taxon>
        <taxon>rosids</taxon>
        <taxon>fabids</taxon>
        <taxon>Fabales</taxon>
        <taxon>Fabaceae</taxon>
        <taxon>Papilionoideae</taxon>
        <taxon>50 kb inversion clade</taxon>
        <taxon>NPAAA clade</taxon>
        <taxon>indigoferoid/millettioid clade</taxon>
        <taxon>Phaseoleae</taxon>
        <taxon>Psophocarpus</taxon>
    </lineage>
</organism>
<dbReference type="InterPro" id="IPR002701">
    <property type="entry name" value="CM_II_prokaryot"/>
</dbReference>
<evidence type="ECO:0000256" key="6">
    <source>
        <dbReference type="ARBA" id="ARBA00023235"/>
    </source>
</evidence>
<evidence type="ECO:0000256" key="1">
    <source>
        <dbReference type="ARBA" id="ARBA00000824"/>
    </source>
</evidence>
<dbReference type="NCBIfam" id="TIGR01802">
    <property type="entry name" value="CM_pl-yst"/>
    <property type="match status" value="1"/>
</dbReference>
<dbReference type="GO" id="GO:1901747">
    <property type="term" value="P:prephenate(2-) biosynthetic process"/>
    <property type="evidence" value="ECO:0007669"/>
    <property type="project" value="UniProtKB-ARBA"/>
</dbReference>
<evidence type="ECO:0000259" key="7">
    <source>
        <dbReference type="Pfam" id="PF01817"/>
    </source>
</evidence>
<keyword evidence="4" id="KW-0028">Amino-acid biosynthesis</keyword>
<protein>
    <recommendedName>
        <fullName evidence="3">chorismate mutase</fullName>
        <ecNumber evidence="3">5.4.99.5</ecNumber>
    </recommendedName>
</protein>
<dbReference type="FunFam" id="1.10.590.10:FF:000001">
    <property type="entry name" value="Chorismate mutase"/>
    <property type="match status" value="1"/>
</dbReference>
<dbReference type="InterPro" id="IPR037039">
    <property type="entry name" value="CM_AroQ_sf_eucaryotic"/>
</dbReference>
<keyword evidence="9" id="KW-1185">Reference proteome</keyword>
<evidence type="ECO:0000313" key="9">
    <source>
        <dbReference type="Proteomes" id="UP001386955"/>
    </source>
</evidence>
<dbReference type="Pfam" id="PF01817">
    <property type="entry name" value="CM_2"/>
    <property type="match status" value="1"/>
</dbReference>
<dbReference type="PANTHER" id="PTHR21145">
    <property type="entry name" value="CHORISMATE MUTASE"/>
    <property type="match status" value="1"/>
</dbReference>
<dbReference type="GO" id="GO:0046417">
    <property type="term" value="P:chorismate metabolic process"/>
    <property type="evidence" value="ECO:0007669"/>
    <property type="project" value="InterPro"/>
</dbReference>
<dbReference type="PANTHER" id="PTHR21145:SF15">
    <property type="entry name" value="CHORISMATE MUTASE 3, CHLOROPLASTIC"/>
    <property type="match status" value="1"/>
</dbReference>
<evidence type="ECO:0000256" key="3">
    <source>
        <dbReference type="ARBA" id="ARBA00012404"/>
    </source>
</evidence>
<accession>A0AAN9XUA8</accession>
<keyword evidence="6" id="KW-0413">Isomerase</keyword>
<evidence type="ECO:0000313" key="8">
    <source>
        <dbReference type="EMBL" id="KAK7407406.1"/>
    </source>
</evidence>
<dbReference type="EMBL" id="JAYMYS010000002">
    <property type="protein sequence ID" value="KAK7407406.1"/>
    <property type="molecule type" value="Genomic_DNA"/>
</dbReference>
<reference evidence="8 9" key="1">
    <citation type="submission" date="2024-01" db="EMBL/GenBank/DDBJ databases">
        <title>The genomes of 5 underutilized Papilionoideae crops provide insights into root nodulation and disease resistanc.</title>
        <authorList>
            <person name="Jiang F."/>
        </authorList>
    </citation>
    <scope>NUCLEOTIDE SEQUENCE [LARGE SCALE GENOMIC DNA]</scope>
    <source>
        <strain evidence="8">DUOXIRENSHENG_FW03</strain>
        <tissue evidence="8">Leaves</tissue>
    </source>
</reference>
<dbReference type="Proteomes" id="UP001386955">
    <property type="component" value="Unassembled WGS sequence"/>
</dbReference>
<dbReference type="InterPro" id="IPR008238">
    <property type="entry name" value="Chorismate_mutase_AroQ_euk"/>
</dbReference>
<keyword evidence="5" id="KW-0057">Aromatic amino acid biosynthesis</keyword>
<dbReference type="SUPFAM" id="SSF48600">
    <property type="entry name" value="Chorismate mutase II"/>
    <property type="match status" value="1"/>
</dbReference>